<sequence length="202" mass="21052">MARRRWEEKRGRAPGAFKGGNVGLGTDFGRRGQAWQRVTAAATRRSATTARARGLQREARRFEWRGSGTRAGCGAERLRACRRGRATGPGGADGAGATRATTTRARARTTTRGADSAGGELARDGGGEKEIEGKGGHSARAAHAHARGQSGGFPKPPGTGLPRPGGGYRGIYITVSRGKPGNRGNHAVTGCKVNPGWDILIS</sequence>
<proteinExistence type="predicted"/>
<dbReference type="EMBL" id="AC135958">
    <property type="protein sequence ID" value="AAP21413.1"/>
    <property type="molecule type" value="Genomic_DNA"/>
</dbReference>
<feature type="compositionally biased region" description="Low complexity" evidence="1">
    <location>
        <begin position="95"/>
        <end position="119"/>
    </location>
</feature>
<gene>
    <name evidence="2" type="primary">OSJNBa0059E14.26</name>
</gene>
<feature type="compositionally biased region" description="Basic and acidic residues" evidence="1">
    <location>
        <begin position="1"/>
        <end position="11"/>
    </location>
</feature>
<feature type="compositionally biased region" description="Basic and acidic residues" evidence="1">
    <location>
        <begin position="121"/>
        <end position="135"/>
    </location>
</feature>
<evidence type="ECO:0000313" key="2">
    <source>
        <dbReference type="EMBL" id="AAP21413.1"/>
    </source>
</evidence>
<evidence type="ECO:0000313" key="3">
    <source>
        <dbReference type="Proteomes" id="UP000000763"/>
    </source>
</evidence>
<protein>
    <submittedName>
        <fullName evidence="2">Uncharacterized protein</fullName>
    </submittedName>
</protein>
<organism evidence="2 3">
    <name type="scientific">Oryza sativa subsp. japonica</name>
    <name type="common">Rice</name>
    <dbReference type="NCBI Taxonomy" id="39947"/>
    <lineage>
        <taxon>Eukaryota</taxon>
        <taxon>Viridiplantae</taxon>
        <taxon>Streptophyta</taxon>
        <taxon>Embryophyta</taxon>
        <taxon>Tracheophyta</taxon>
        <taxon>Spermatophyta</taxon>
        <taxon>Magnoliopsida</taxon>
        <taxon>Liliopsida</taxon>
        <taxon>Poales</taxon>
        <taxon>Poaceae</taxon>
        <taxon>BOP clade</taxon>
        <taxon>Oryzoideae</taxon>
        <taxon>Oryzeae</taxon>
        <taxon>Oryzinae</taxon>
        <taxon>Oryza</taxon>
        <taxon>Oryza sativa</taxon>
    </lineage>
</organism>
<reference evidence="3" key="1">
    <citation type="journal article" date="2005" name="Nature">
        <title>The map-based sequence of the rice genome.</title>
        <authorList>
            <consortium name="International rice genome sequencing project (IRGSP)"/>
            <person name="Matsumoto T."/>
            <person name="Wu J."/>
            <person name="Kanamori H."/>
            <person name="Katayose Y."/>
            <person name="Fujisawa M."/>
            <person name="Namiki N."/>
            <person name="Mizuno H."/>
            <person name="Yamamoto K."/>
            <person name="Antonio B.A."/>
            <person name="Baba T."/>
            <person name="Sakata K."/>
            <person name="Nagamura Y."/>
            <person name="Aoki H."/>
            <person name="Arikawa K."/>
            <person name="Arita K."/>
            <person name="Bito T."/>
            <person name="Chiden Y."/>
            <person name="Fujitsuka N."/>
            <person name="Fukunaka R."/>
            <person name="Hamada M."/>
            <person name="Harada C."/>
            <person name="Hayashi A."/>
            <person name="Hijishita S."/>
            <person name="Honda M."/>
            <person name="Hosokawa S."/>
            <person name="Ichikawa Y."/>
            <person name="Idonuma A."/>
            <person name="Iijima M."/>
            <person name="Ikeda M."/>
            <person name="Ikeno M."/>
            <person name="Ito K."/>
            <person name="Ito S."/>
            <person name="Ito T."/>
            <person name="Ito Y."/>
            <person name="Ito Y."/>
            <person name="Iwabuchi A."/>
            <person name="Kamiya K."/>
            <person name="Karasawa W."/>
            <person name="Kurita K."/>
            <person name="Katagiri S."/>
            <person name="Kikuta A."/>
            <person name="Kobayashi H."/>
            <person name="Kobayashi N."/>
            <person name="Machita K."/>
            <person name="Maehara T."/>
            <person name="Masukawa M."/>
            <person name="Mizubayashi T."/>
            <person name="Mukai Y."/>
            <person name="Nagasaki H."/>
            <person name="Nagata Y."/>
            <person name="Naito S."/>
            <person name="Nakashima M."/>
            <person name="Nakama Y."/>
            <person name="Nakamichi Y."/>
            <person name="Nakamura M."/>
            <person name="Meguro A."/>
            <person name="Negishi M."/>
            <person name="Ohta I."/>
            <person name="Ohta T."/>
            <person name="Okamoto M."/>
            <person name="Ono N."/>
            <person name="Saji S."/>
            <person name="Sakaguchi M."/>
            <person name="Sakai K."/>
            <person name="Shibata M."/>
            <person name="Shimokawa T."/>
            <person name="Song J."/>
            <person name="Takazaki Y."/>
            <person name="Terasawa K."/>
            <person name="Tsugane M."/>
            <person name="Tsuji K."/>
            <person name="Ueda S."/>
            <person name="Waki K."/>
            <person name="Yamagata H."/>
            <person name="Yamamoto M."/>
            <person name="Yamamoto S."/>
            <person name="Yamane H."/>
            <person name="Yoshiki S."/>
            <person name="Yoshihara R."/>
            <person name="Yukawa K."/>
            <person name="Zhong H."/>
            <person name="Yano M."/>
            <person name="Yuan Q."/>
            <person name="Ouyang S."/>
            <person name="Liu J."/>
            <person name="Jones K.M."/>
            <person name="Gansberger K."/>
            <person name="Moffat K."/>
            <person name="Hill J."/>
            <person name="Bera J."/>
            <person name="Fadrosh D."/>
            <person name="Jin S."/>
            <person name="Johri S."/>
            <person name="Kim M."/>
            <person name="Overton L."/>
            <person name="Reardon M."/>
            <person name="Tsitrin T."/>
            <person name="Vuong H."/>
            <person name="Weaver B."/>
            <person name="Ciecko A."/>
            <person name="Tallon L."/>
            <person name="Jackson J."/>
            <person name="Pai G."/>
            <person name="Aken S.V."/>
            <person name="Utterback T."/>
            <person name="Reidmuller S."/>
            <person name="Feldblyum T."/>
            <person name="Hsiao J."/>
            <person name="Zismann V."/>
            <person name="Iobst S."/>
            <person name="de Vazeille A.R."/>
            <person name="Buell C.R."/>
            <person name="Ying K."/>
            <person name="Li Y."/>
            <person name="Lu T."/>
            <person name="Huang Y."/>
            <person name="Zhao Q."/>
            <person name="Feng Q."/>
            <person name="Zhang L."/>
            <person name="Zhu J."/>
            <person name="Weng Q."/>
            <person name="Mu J."/>
            <person name="Lu Y."/>
            <person name="Fan D."/>
            <person name="Liu Y."/>
            <person name="Guan J."/>
            <person name="Zhang Y."/>
            <person name="Yu S."/>
            <person name="Liu X."/>
            <person name="Zhang Y."/>
            <person name="Hong G."/>
            <person name="Han B."/>
            <person name="Choisne N."/>
            <person name="Demange N."/>
            <person name="Orjeda G."/>
            <person name="Samain S."/>
            <person name="Cattolico L."/>
            <person name="Pelletier E."/>
            <person name="Couloux A."/>
            <person name="Segurens B."/>
            <person name="Wincker P."/>
            <person name="D'Hont A."/>
            <person name="Scarpelli C."/>
            <person name="Weissenbach J."/>
            <person name="Salanoubat M."/>
            <person name="Quetier F."/>
            <person name="Yu Y."/>
            <person name="Kim H.R."/>
            <person name="Rambo T."/>
            <person name="Currie J."/>
            <person name="Collura K."/>
            <person name="Luo M."/>
            <person name="Yang T."/>
            <person name="Ammiraju J.S.S."/>
            <person name="Engler F."/>
            <person name="Soderlund C."/>
            <person name="Wing R.A."/>
            <person name="Palmer L.E."/>
            <person name="de la Bastide M."/>
            <person name="Spiegel L."/>
            <person name="Nascimento L."/>
            <person name="Zutavern T."/>
            <person name="O'Shaughnessy A."/>
            <person name="Dike S."/>
            <person name="Dedhia N."/>
            <person name="Preston R."/>
            <person name="Balija V."/>
            <person name="McCombie W.R."/>
            <person name="Chow T."/>
            <person name="Chen H."/>
            <person name="Chung M."/>
            <person name="Chen C."/>
            <person name="Shaw J."/>
            <person name="Wu H."/>
            <person name="Hsiao K."/>
            <person name="Chao Y."/>
            <person name="Chu M."/>
            <person name="Cheng C."/>
            <person name="Hour A."/>
            <person name="Lee P."/>
            <person name="Lin S."/>
            <person name="Lin Y."/>
            <person name="Liou J."/>
            <person name="Liu S."/>
            <person name="Hsing Y."/>
            <person name="Raghuvanshi S."/>
            <person name="Mohanty A."/>
            <person name="Bharti A.K."/>
            <person name="Gaur A."/>
            <person name="Gupta V."/>
            <person name="Kumar D."/>
            <person name="Ravi V."/>
            <person name="Vij S."/>
            <person name="Kapur A."/>
            <person name="Khurana P."/>
            <person name="Khurana P."/>
            <person name="Khurana J.P."/>
            <person name="Tyagi A.K."/>
            <person name="Gaikwad K."/>
            <person name="Singh A."/>
            <person name="Dalal V."/>
            <person name="Srivastava S."/>
            <person name="Dixit A."/>
            <person name="Pal A.K."/>
            <person name="Ghazi I.A."/>
            <person name="Yadav M."/>
            <person name="Pandit A."/>
            <person name="Bhargava A."/>
            <person name="Sureshbabu K."/>
            <person name="Batra K."/>
            <person name="Sharma T.R."/>
            <person name="Mohapatra T."/>
            <person name="Singh N.K."/>
            <person name="Messing J."/>
            <person name="Nelson A.B."/>
            <person name="Fuks G."/>
            <person name="Kavchok S."/>
            <person name="Keizer G."/>
            <person name="Linton E."/>
            <person name="Llaca V."/>
            <person name="Song R."/>
            <person name="Tanyolac B."/>
            <person name="Young S."/>
            <person name="Ho-Il K."/>
            <person name="Hahn J.H."/>
            <person name="Sangsakoo G."/>
            <person name="Vanavichit A."/>
            <person name="de Mattos Luiz.A.T."/>
            <person name="Zimmer P.D."/>
            <person name="Malone G."/>
            <person name="Dellagostin O."/>
            <person name="de Oliveira A.C."/>
            <person name="Bevan M."/>
            <person name="Bancroft I."/>
            <person name="Minx P."/>
            <person name="Cordum H."/>
            <person name="Wilson R."/>
            <person name="Cheng Z."/>
            <person name="Jin W."/>
            <person name="Jiang J."/>
            <person name="Leong S.A."/>
            <person name="Iwama H."/>
            <person name="Gojobori T."/>
            <person name="Itoh T."/>
            <person name="Niimura Y."/>
            <person name="Fujii Y."/>
            <person name="Habara T."/>
            <person name="Sakai H."/>
            <person name="Sato Y."/>
            <person name="Wilson G."/>
            <person name="Kumar K."/>
            <person name="McCouch S."/>
            <person name="Juretic N."/>
            <person name="Hoen D."/>
            <person name="Wright S."/>
            <person name="Bruskiewich R."/>
            <person name="Bureau T."/>
            <person name="Miyao A."/>
            <person name="Hirochika H."/>
            <person name="Nishikawa T."/>
            <person name="Kadowaki K."/>
            <person name="Sugiura M."/>
            <person name="Burr B."/>
            <person name="Sasaki T."/>
        </authorList>
    </citation>
    <scope>NUCLEOTIDE SEQUENCE [LARGE SCALE GENOMIC DNA]</scope>
    <source>
        <strain evidence="3">cv. Nipponbare</strain>
    </source>
</reference>
<feature type="region of interest" description="Disordered" evidence="1">
    <location>
        <begin position="84"/>
        <end position="169"/>
    </location>
</feature>
<reference evidence="3" key="2">
    <citation type="journal article" date="2008" name="Nucleic Acids Res.">
        <title>The rice annotation project database (RAP-DB): 2008 update.</title>
        <authorList>
            <consortium name="The rice annotation project (RAP)"/>
        </authorList>
    </citation>
    <scope>GENOME REANNOTATION</scope>
    <source>
        <strain evidence="3">cv. Nipponbare</strain>
    </source>
</reference>
<dbReference type="AlphaFoldDB" id="Q84M56"/>
<evidence type="ECO:0000256" key="1">
    <source>
        <dbReference type="SAM" id="MobiDB-lite"/>
    </source>
</evidence>
<accession>Q84M56</accession>
<dbReference type="Proteomes" id="UP000000763">
    <property type="component" value="Chromosome 3"/>
</dbReference>
<name>Q84M56_ORYSJ</name>
<feature type="region of interest" description="Disordered" evidence="1">
    <location>
        <begin position="1"/>
        <end position="29"/>
    </location>
</feature>